<dbReference type="Proteomes" id="UP000321397">
    <property type="component" value="Chromosome"/>
</dbReference>
<accession>A0A510KAD2</accession>
<organism evidence="1 2">
    <name type="scientific">Leptotrichia wadei</name>
    <dbReference type="NCBI Taxonomy" id="157687"/>
    <lineage>
        <taxon>Bacteria</taxon>
        <taxon>Fusobacteriati</taxon>
        <taxon>Fusobacteriota</taxon>
        <taxon>Fusobacteriia</taxon>
        <taxon>Fusobacteriales</taxon>
        <taxon>Leptotrichiaceae</taxon>
        <taxon>Leptotrichia</taxon>
    </lineage>
</organism>
<evidence type="ECO:0000313" key="2">
    <source>
        <dbReference type="Proteomes" id="UP000321397"/>
    </source>
</evidence>
<proteinExistence type="predicted"/>
<name>A0A510KAD2_9FUSO</name>
<dbReference type="EMBL" id="AP019834">
    <property type="protein sequence ID" value="BBM48622.1"/>
    <property type="molecule type" value="Genomic_DNA"/>
</dbReference>
<gene>
    <name evidence="1" type="ORF">JMUB3933_2142</name>
</gene>
<reference evidence="1 2" key="1">
    <citation type="submission" date="2019-07" db="EMBL/GenBank/DDBJ databases">
        <title>Complete Genome Sequence of Leptotrichia wadei Strain JMUB3933.</title>
        <authorList>
            <person name="Watanabe S."/>
            <person name="Cui L."/>
        </authorList>
    </citation>
    <scope>NUCLEOTIDE SEQUENCE [LARGE SCALE GENOMIC DNA]</scope>
    <source>
        <strain evidence="1 2">JMUB3933</strain>
    </source>
</reference>
<evidence type="ECO:0000313" key="1">
    <source>
        <dbReference type="EMBL" id="BBM48622.1"/>
    </source>
</evidence>
<protein>
    <submittedName>
        <fullName evidence="1">Putative transposase</fullName>
    </submittedName>
</protein>
<sequence>MYLTLKQQVKHFSKKEFRNLKYLCHIAKNLKNQAIKASFFDGDEIPIYDKENPQEYKFSGKRIKRGLYQTSTGKLINVDCNGALNILRKSKVVDLSVLYNRGELNTPKRIRVV</sequence>
<dbReference type="AlphaFoldDB" id="A0A510KAD2"/>